<feature type="signal peptide" evidence="5">
    <location>
        <begin position="1"/>
        <end position="26"/>
    </location>
</feature>
<evidence type="ECO:0000259" key="7">
    <source>
        <dbReference type="Pfam" id="PF17188"/>
    </source>
</evidence>
<evidence type="ECO:0000313" key="8">
    <source>
        <dbReference type="EMBL" id="AFT69811.1"/>
    </source>
</evidence>
<dbReference type="InterPro" id="IPR033436">
    <property type="entry name" value="MucB/RseB_C"/>
</dbReference>
<dbReference type="GO" id="GO:0032885">
    <property type="term" value="P:regulation of polysaccharide biosynthetic process"/>
    <property type="evidence" value="ECO:0007669"/>
    <property type="project" value="TreeGrafter"/>
</dbReference>
<dbReference type="Pfam" id="PF17188">
    <property type="entry name" value="MucB_RseB_C"/>
    <property type="match status" value="1"/>
</dbReference>
<accession>K0CE30</accession>
<dbReference type="eggNOG" id="COG3026">
    <property type="taxonomic scope" value="Bacteria"/>
</dbReference>
<protein>
    <submittedName>
        <fullName evidence="8">Negative regulator for alginate biosynthesis</fullName>
    </submittedName>
</protein>
<dbReference type="STRING" id="930169.B5T_01532"/>
<dbReference type="Gene3D" id="3.30.200.100">
    <property type="entry name" value="MucB/RseB, C-terminal domain"/>
    <property type="match status" value="1"/>
</dbReference>
<dbReference type="RefSeq" id="WP_014993887.1">
    <property type="nucleotide sequence ID" value="NC_018691.1"/>
</dbReference>
<dbReference type="PANTHER" id="PTHR38782">
    <property type="match status" value="1"/>
</dbReference>
<feature type="domain" description="MucB/RseB C-terminal" evidence="7">
    <location>
        <begin position="227"/>
        <end position="321"/>
    </location>
</feature>
<evidence type="ECO:0000259" key="6">
    <source>
        <dbReference type="Pfam" id="PF03888"/>
    </source>
</evidence>
<feature type="chain" id="PRO_5003829521" evidence="5">
    <location>
        <begin position="27"/>
        <end position="326"/>
    </location>
</feature>
<comment type="similarity">
    <text evidence="2">Belongs to the RseB family.</text>
</comment>
<dbReference type="Gene3D" id="2.50.20.10">
    <property type="entry name" value="Lipoprotein localisation LolA/LolB/LppX"/>
    <property type="match status" value="1"/>
</dbReference>
<proteinExistence type="inferred from homology"/>
<evidence type="ECO:0000313" key="9">
    <source>
        <dbReference type="Proteomes" id="UP000006286"/>
    </source>
</evidence>
<sequence>MLRTLAFGLTLIAPLPALLLAPPASAQEAPAATLLQSMSEASRQLNYKGRFLYQFGAEVSTMEVSHAVFDDHQYQRLTHLDGRLVEVLRRGPELVCLHSNGTLTRISDDADGSPLEFQDRLASAIPSQYNVLLDGDGRVAGRSTLRVRVAPLDNHRYGYRLWLDDESKLLLKSEMVDGNGLALERVEFVTLDLSPGLQRADFDVPETHSERALENVASSRPGNFVIEAQWLPGGFEAVDQDWRRVDTVADPVAAQSYSDGLATFTVFAEATDGASPEEGVSRVGPTVAISRHTQNGPVTFLMTLVGEIPQPTAERVMQSIQVSTAQ</sequence>
<dbReference type="InterPro" id="IPR033434">
    <property type="entry name" value="MucB/RseB_N"/>
</dbReference>
<keyword evidence="9" id="KW-1185">Reference proteome</keyword>
<dbReference type="EMBL" id="CP003466">
    <property type="protein sequence ID" value="AFT69811.1"/>
    <property type="molecule type" value="Genomic_DNA"/>
</dbReference>
<dbReference type="CDD" id="cd16327">
    <property type="entry name" value="RseB"/>
    <property type="match status" value="1"/>
</dbReference>
<gene>
    <name evidence="8" type="primary">algN</name>
    <name evidence="8" type="ordered locus">B5T_01532</name>
</gene>
<evidence type="ECO:0000256" key="3">
    <source>
        <dbReference type="ARBA" id="ARBA00022729"/>
    </source>
</evidence>
<dbReference type="Pfam" id="PF03888">
    <property type="entry name" value="MucB_RseB"/>
    <property type="match status" value="1"/>
</dbReference>
<dbReference type="PATRIC" id="fig|930169.3.peg.1508"/>
<dbReference type="OrthoDB" id="7067274at2"/>
<keyword evidence="3 5" id="KW-0732">Signal</keyword>
<dbReference type="GO" id="GO:0030288">
    <property type="term" value="C:outer membrane-bounded periplasmic space"/>
    <property type="evidence" value="ECO:0007669"/>
    <property type="project" value="TreeGrafter"/>
</dbReference>
<evidence type="ECO:0000256" key="2">
    <source>
        <dbReference type="ARBA" id="ARBA00008150"/>
    </source>
</evidence>
<comment type="subcellular location">
    <subcellularLocation>
        <location evidence="1">Periplasm</location>
    </subcellularLocation>
</comment>
<dbReference type="InterPro" id="IPR038484">
    <property type="entry name" value="MucB/RseB_C_sf"/>
</dbReference>
<dbReference type="AlphaFoldDB" id="K0CE30"/>
<keyword evidence="4" id="KW-0574">Periplasm</keyword>
<dbReference type="PIRSF" id="PIRSF005427">
    <property type="entry name" value="RseB"/>
    <property type="match status" value="1"/>
</dbReference>
<dbReference type="HOGENOM" id="CLU_054710_0_1_6"/>
<organism evidence="8 9">
    <name type="scientific">Alcanivorax dieselolei (strain DSM 16502 / CGMCC 1.3690 / MCCC 1A00001 / B-5)</name>
    <name type="common">Alloalcanivorax dieselolei</name>
    <dbReference type="NCBI Taxonomy" id="930169"/>
    <lineage>
        <taxon>Bacteria</taxon>
        <taxon>Pseudomonadati</taxon>
        <taxon>Pseudomonadota</taxon>
        <taxon>Gammaproteobacteria</taxon>
        <taxon>Oceanospirillales</taxon>
        <taxon>Alcanivoracaceae</taxon>
        <taxon>Alloalcanivorax</taxon>
    </lineage>
</organism>
<dbReference type="GO" id="GO:0045152">
    <property type="term" value="F:antisigma factor binding"/>
    <property type="evidence" value="ECO:0007669"/>
    <property type="project" value="TreeGrafter"/>
</dbReference>
<dbReference type="InterPro" id="IPR005588">
    <property type="entry name" value="MucB_RseB"/>
</dbReference>
<dbReference type="PANTHER" id="PTHR38782:SF1">
    <property type="entry name" value="SIGMA-E FACTOR REGULATORY PROTEIN RSEB"/>
    <property type="match status" value="1"/>
</dbReference>
<name>K0CE30_ALCDB</name>
<evidence type="ECO:0000256" key="4">
    <source>
        <dbReference type="ARBA" id="ARBA00022764"/>
    </source>
</evidence>
<dbReference type="KEGG" id="adi:B5T_01532"/>
<feature type="domain" description="MucB/RseB N-terminal" evidence="6">
    <location>
        <begin position="31"/>
        <end position="202"/>
    </location>
</feature>
<evidence type="ECO:0000256" key="1">
    <source>
        <dbReference type="ARBA" id="ARBA00004418"/>
    </source>
</evidence>
<reference evidence="8 9" key="1">
    <citation type="journal article" date="2012" name="J. Bacteriol.">
        <title>Complete genome sequence of Alcanivorax dieselolei type strain B5.</title>
        <authorList>
            <person name="Lai Q."/>
            <person name="Li W."/>
            <person name="Shao Z."/>
        </authorList>
    </citation>
    <scope>NUCLEOTIDE SEQUENCE [LARGE SCALE GENOMIC DNA]</scope>
    <source>
        <strain evidence="9">DSM 16502 / CGMCC 1.3690 / B-5</strain>
    </source>
</reference>
<dbReference type="Proteomes" id="UP000006286">
    <property type="component" value="Chromosome"/>
</dbReference>
<evidence type="ECO:0000256" key="5">
    <source>
        <dbReference type="SAM" id="SignalP"/>
    </source>
</evidence>